<dbReference type="InterPro" id="IPR000731">
    <property type="entry name" value="SSD"/>
</dbReference>
<reference evidence="12" key="1">
    <citation type="journal article" date="2012" name="Science">
        <title>The Paleozoic origin of enzymatic lignin decomposition reconstructed from 31 fungal genomes.</title>
        <authorList>
            <person name="Floudas D."/>
            <person name="Binder M."/>
            <person name="Riley R."/>
            <person name="Barry K."/>
            <person name="Blanchette R.A."/>
            <person name="Henrissat B."/>
            <person name="Martinez A.T."/>
            <person name="Otillar R."/>
            <person name="Spatafora J.W."/>
            <person name="Yadav J.S."/>
            <person name="Aerts A."/>
            <person name="Benoit I."/>
            <person name="Boyd A."/>
            <person name="Carlson A."/>
            <person name="Copeland A."/>
            <person name="Coutinho P.M."/>
            <person name="de Vries R.P."/>
            <person name="Ferreira P."/>
            <person name="Findley K."/>
            <person name="Foster B."/>
            <person name="Gaskell J."/>
            <person name="Glotzer D."/>
            <person name="Gorecki P."/>
            <person name="Heitman J."/>
            <person name="Hesse C."/>
            <person name="Hori C."/>
            <person name="Igarashi K."/>
            <person name="Jurgens J.A."/>
            <person name="Kallen N."/>
            <person name="Kersten P."/>
            <person name="Kohler A."/>
            <person name="Kuees U."/>
            <person name="Kumar T.K.A."/>
            <person name="Kuo A."/>
            <person name="LaButti K."/>
            <person name="Larrondo L.F."/>
            <person name="Lindquist E."/>
            <person name="Ling A."/>
            <person name="Lombard V."/>
            <person name="Lucas S."/>
            <person name="Lundell T."/>
            <person name="Martin R."/>
            <person name="McLaughlin D.J."/>
            <person name="Morgenstern I."/>
            <person name="Morin E."/>
            <person name="Murat C."/>
            <person name="Nagy L.G."/>
            <person name="Nolan M."/>
            <person name="Ohm R.A."/>
            <person name="Patyshakuliyeva A."/>
            <person name="Rokas A."/>
            <person name="Ruiz-Duenas F.J."/>
            <person name="Sabat G."/>
            <person name="Salamov A."/>
            <person name="Samejima M."/>
            <person name="Schmutz J."/>
            <person name="Slot J.C."/>
            <person name="St John F."/>
            <person name="Stenlid J."/>
            <person name="Sun H."/>
            <person name="Sun S."/>
            <person name="Syed K."/>
            <person name="Tsang A."/>
            <person name="Wiebenga A."/>
            <person name="Young D."/>
            <person name="Pisabarro A."/>
            <person name="Eastwood D.C."/>
            <person name="Martin F."/>
            <person name="Cullen D."/>
            <person name="Grigoriev I.V."/>
            <person name="Hibbett D.S."/>
        </authorList>
    </citation>
    <scope>NUCLEOTIDE SEQUENCE [LARGE SCALE GENOMIC DNA]</scope>
    <source>
        <strain evidence="12">RWD-64-598 SS2</strain>
    </source>
</reference>
<feature type="region of interest" description="Disordered" evidence="8">
    <location>
        <begin position="707"/>
        <end position="733"/>
    </location>
</feature>
<dbReference type="EMBL" id="JH711574">
    <property type="protein sequence ID" value="EIW85500.1"/>
    <property type="molecule type" value="Genomic_DNA"/>
</dbReference>
<sequence>MARHNGMMLSYGPSILQRIRALSDHYLRTFGIHCATHQIRLIIISGLVITSLTYPALATYFAHPSYSRLVASSTQGTLDSFLQDHLNGSAYAQRDLADFWHAHPSSIHIRDDELSRARCGNDRTLRVERVFVRTDSADDAGALSTATLLSTLRLEQHLMRNIHDRRLPCLRTGPARDAQCFLLSPTYFWDRDEATLRGDTNISRTLRSPHASGVRVADGVVHLTPQMVFAGRDSYDDVGDDGQGIDFALFLALTFVFPDSDCSDNGGHAAWLDVIRASAEDVAKDMVDVIGEQVSPALISLEYENSLGKAQGLSTIARFLYPAYALFLAYVTWCMRAMHGVHSRMGLTFTALVEITVSTITSLSVCALAGFKITMVPWSLLPIVIIFVGAENMFALVDAVTKTSVTLPVKERIAEGLSRAGKSNTLKVVFYNSVLGVIAALSAGAIRQFCAFAVVVLVAHWFLAHTFFLSVLSIDIQRLELDELLRHNTLAPTTSPSSADAPPLPSGSRVRRLSRRAKDLLKSRASKNISLILLLAITATLYTMTRPSANANPNSALESTPPSSFLRTGLPRRPHDSRNHTAVGHSSSGDDAQDPAWRLWKLLNPSEDVLVHLRVEAPTIVAFHPGPGAGDDADADGAAEGARNTVPERSQQQQQRPRASGRRGRTIQLVWWVTKIFVLPMSATIGALYALLLYLLKDADRLESAPRRSAPLHQRGAAASPASSSSSSSSRLRLNEGLCENGGEDGLEGRAAFSTLPRACASDVERVRVSGDGRVIAAVGIADEVVVWRRDWHLPIRVDAARAFASAGAAAASQSQSQGQGQVQEQAEGAPALAALAVDEAGAFCAVGTAGGMIGVWAVMRGGRGAGGGAAPGAGSPVAMLGVGAGYKEVVELMFVPPSLEERKVKAGPVSQSRPGTPAPAFGEEPPALLAVYANGEVILWRKGRPVHIYASSVETEPLLTPTATMPSAMGIQQDKGQDDTAALASASWATLVKLQDDSVDRILAAFGLADGSLELIEVSASPDSSPPGPGLEPLRCHVPTGSTEDPVACVATAIIPLDDEPHVIIGTATMSGVVELWDASIPTSPSAHPNTNTISVPSTAACIAMLDDAHGRIDQLRVSPPRRDACRFCGAPPADGVLVALSSSSSSSSMSSASGGGGGGGPSVHVYRAHVALQTRRCSCTPTQGLGSLRPRSSAEHGGRHSRRESFANAVSSVAGAGPSGGNGSAVTAVSVKASGAQHESSVPPSPGTSAFPVSGHGIHSRRASEKEKEKERDTLGLGNGHAHGHRRLSENMMLSLPIPNVIDEYAMSTATGRQLVSPLVSRTSPWQSIAVMRVLEARCDRGSWDVADGKVFGVRRVPRTRPRDPLSITTKGAKDKDGRSDGARSQTTAAWAGIAHATLDRWELWAYDPCDGGGALRCSSLAALKDASANARVPSFPWSDSSLSSSARGRPLRLDGGLAESEPPRLPFTRVAPFVAASDALGVAGLGNTVGLFHFSSS</sequence>
<dbReference type="Proteomes" id="UP000053558">
    <property type="component" value="Unassembled WGS sequence"/>
</dbReference>
<dbReference type="OrthoDB" id="6510177at2759"/>
<keyword evidence="4" id="KW-0677">Repeat</keyword>
<feature type="transmembrane region" description="Helical" evidence="9">
    <location>
        <begin position="428"/>
        <end position="446"/>
    </location>
</feature>
<feature type="region of interest" description="Disordered" evidence="8">
    <location>
        <begin position="1363"/>
        <end position="1388"/>
    </location>
</feature>
<keyword evidence="3" id="KW-0853">WD repeat</keyword>
<feature type="domain" description="SSD" evidence="10">
    <location>
        <begin position="323"/>
        <end position="474"/>
    </location>
</feature>
<feature type="transmembrane region" description="Helical" evidence="9">
    <location>
        <begin position="41"/>
        <end position="62"/>
    </location>
</feature>
<dbReference type="GeneID" id="19204760"/>
<feature type="compositionally biased region" description="Basic and acidic residues" evidence="8">
    <location>
        <begin position="1264"/>
        <end position="1276"/>
    </location>
</feature>
<dbReference type="OMA" id="THQIRLI"/>
<keyword evidence="6" id="KW-0333">Golgi apparatus</keyword>
<feature type="transmembrane region" description="Helical" evidence="9">
    <location>
        <begin position="669"/>
        <end position="696"/>
    </location>
</feature>
<organism evidence="11 12">
    <name type="scientific">Coniophora puteana (strain RWD-64-598)</name>
    <name type="common">Brown rot fungus</name>
    <dbReference type="NCBI Taxonomy" id="741705"/>
    <lineage>
        <taxon>Eukaryota</taxon>
        <taxon>Fungi</taxon>
        <taxon>Dikarya</taxon>
        <taxon>Basidiomycota</taxon>
        <taxon>Agaricomycotina</taxon>
        <taxon>Agaricomycetes</taxon>
        <taxon>Agaricomycetidae</taxon>
        <taxon>Boletales</taxon>
        <taxon>Coniophorineae</taxon>
        <taxon>Coniophoraceae</taxon>
        <taxon>Coniophora</taxon>
    </lineage>
</organism>
<feature type="compositionally biased region" description="Low complexity" evidence="8">
    <location>
        <begin position="649"/>
        <end position="658"/>
    </location>
</feature>
<feature type="compositionally biased region" description="Polar residues" evidence="8">
    <location>
        <begin position="551"/>
        <end position="566"/>
    </location>
</feature>
<accession>A0A5M3N286</accession>
<comment type="caution">
    <text evidence="11">The sequence shown here is derived from an EMBL/GenBank/DDBJ whole genome shotgun (WGS) entry which is preliminary data.</text>
</comment>
<feature type="transmembrane region" description="Helical" evidence="9">
    <location>
        <begin position="452"/>
        <end position="474"/>
    </location>
</feature>
<feature type="region of interest" description="Disordered" evidence="8">
    <location>
        <begin position="491"/>
        <end position="511"/>
    </location>
</feature>
<dbReference type="PROSITE" id="PS50156">
    <property type="entry name" value="SSD"/>
    <property type="match status" value="1"/>
</dbReference>
<evidence type="ECO:0000256" key="6">
    <source>
        <dbReference type="ARBA" id="ARBA00023034"/>
    </source>
</evidence>
<dbReference type="Pfam" id="PF12349">
    <property type="entry name" value="Sterol-sensing"/>
    <property type="match status" value="1"/>
</dbReference>
<dbReference type="InterPro" id="IPR053958">
    <property type="entry name" value="HMGCR/SNAP/NPC1-like_SSD"/>
</dbReference>
<dbReference type="PANTHER" id="PTHR46378:SF1">
    <property type="entry name" value="STEROL REGULATORY ELEMENT-BINDING PROTEIN CLEAVAGE-ACTIVATING PROTEIN"/>
    <property type="match status" value="1"/>
</dbReference>
<feature type="transmembrane region" description="Helical" evidence="9">
    <location>
        <begin position="347"/>
        <end position="371"/>
    </location>
</feature>
<evidence type="ECO:0000256" key="2">
    <source>
        <dbReference type="ARBA" id="ARBA00004394"/>
    </source>
</evidence>
<comment type="subcellular location">
    <subcellularLocation>
        <location evidence="1">Endoplasmic reticulum</location>
    </subcellularLocation>
    <subcellularLocation>
        <location evidence="2">Golgi apparatus membrane</location>
    </subcellularLocation>
</comment>
<feature type="compositionally biased region" description="Basic and acidic residues" evidence="8">
    <location>
        <begin position="1374"/>
        <end position="1384"/>
    </location>
</feature>
<dbReference type="GO" id="GO:0032934">
    <property type="term" value="F:sterol binding"/>
    <property type="evidence" value="ECO:0007669"/>
    <property type="project" value="InterPro"/>
</dbReference>
<dbReference type="PANTHER" id="PTHR46378">
    <property type="entry name" value="STEROL REGULATORY ELEMENT-BINDING PROTEIN CLEAVAGE-ACTIVATING PROTEIN"/>
    <property type="match status" value="1"/>
</dbReference>
<feature type="transmembrane region" description="Helical" evidence="9">
    <location>
        <begin position="377"/>
        <end position="397"/>
    </location>
</feature>
<feature type="compositionally biased region" description="Low complexity" evidence="8">
    <location>
        <begin position="491"/>
        <end position="501"/>
    </location>
</feature>
<keyword evidence="5" id="KW-0256">Endoplasmic reticulum</keyword>
<feature type="region of interest" description="Disordered" evidence="8">
    <location>
        <begin position="1439"/>
        <end position="1463"/>
    </location>
</feature>
<dbReference type="GO" id="GO:0032936">
    <property type="term" value="C:SREBP-SCAP complex"/>
    <property type="evidence" value="ECO:0007669"/>
    <property type="project" value="TreeGrafter"/>
</dbReference>
<evidence type="ECO:0000256" key="5">
    <source>
        <dbReference type="ARBA" id="ARBA00022824"/>
    </source>
</evidence>
<evidence type="ECO:0000256" key="1">
    <source>
        <dbReference type="ARBA" id="ARBA00004240"/>
    </source>
</evidence>
<evidence type="ECO:0000313" key="12">
    <source>
        <dbReference type="Proteomes" id="UP000053558"/>
    </source>
</evidence>
<dbReference type="GO" id="GO:0005789">
    <property type="term" value="C:endoplasmic reticulum membrane"/>
    <property type="evidence" value="ECO:0007669"/>
    <property type="project" value="InterPro"/>
</dbReference>
<feature type="region of interest" description="Disordered" evidence="8">
    <location>
        <begin position="624"/>
        <end position="661"/>
    </location>
</feature>
<feature type="region of interest" description="Disordered" evidence="8">
    <location>
        <begin position="1233"/>
        <end position="1286"/>
    </location>
</feature>
<protein>
    <recommendedName>
        <fullName evidence="10">SSD domain-containing protein</fullName>
    </recommendedName>
</protein>
<evidence type="ECO:0000256" key="9">
    <source>
        <dbReference type="SAM" id="Phobius"/>
    </source>
</evidence>
<dbReference type="KEGG" id="cput:CONPUDRAFT_162687"/>
<evidence type="ECO:0000256" key="8">
    <source>
        <dbReference type="SAM" id="MobiDB-lite"/>
    </source>
</evidence>
<evidence type="ECO:0000256" key="4">
    <source>
        <dbReference type="ARBA" id="ARBA00022737"/>
    </source>
</evidence>
<dbReference type="GO" id="GO:0045540">
    <property type="term" value="P:regulation of cholesterol biosynthetic process"/>
    <property type="evidence" value="ECO:0007669"/>
    <property type="project" value="TreeGrafter"/>
</dbReference>
<feature type="region of interest" description="Disordered" evidence="8">
    <location>
        <begin position="551"/>
        <end position="592"/>
    </location>
</feature>
<feature type="region of interest" description="Disordered" evidence="8">
    <location>
        <begin position="1181"/>
        <end position="1208"/>
    </location>
</feature>
<evidence type="ECO:0000313" key="11">
    <source>
        <dbReference type="EMBL" id="EIW85500.1"/>
    </source>
</evidence>
<keyword evidence="9" id="KW-0812">Transmembrane</keyword>
<feature type="compositionally biased region" description="Low complexity" evidence="8">
    <location>
        <begin position="717"/>
        <end position="730"/>
    </location>
</feature>
<dbReference type="RefSeq" id="XP_007764968.1">
    <property type="nucleotide sequence ID" value="XM_007766778.1"/>
</dbReference>
<evidence type="ECO:0000256" key="7">
    <source>
        <dbReference type="ARBA" id="ARBA00023136"/>
    </source>
</evidence>
<gene>
    <name evidence="11" type="ORF">CONPUDRAFT_162687</name>
</gene>
<keyword evidence="7 9" id="KW-0472">Membrane</keyword>
<feature type="transmembrane region" description="Helical" evidence="9">
    <location>
        <begin position="319"/>
        <end position="335"/>
    </location>
</feature>
<dbReference type="GO" id="GO:0032933">
    <property type="term" value="P:SREBP signaling pathway"/>
    <property type="evidence" value="ECO:0007669"/>
    <property type="project" value="InterPro"/>
</dbReference>
<name>A0A5M3N286_CONPW</name>
<dbReference type="InterPro" id="IPR030225">
    <property type="entry name" value="SCAP"/>
</dbReference>
<keyword evidence="9" id="KW-1133">Transmembrane helix</keyword>
<dbReference type="GO" id="GO:0000139">
    <property type="term" value="C:Golgi membrane"/>
    <property type="evidence" value="ECO:0007669"/>
    <property type="project" value="UniProtKB-SubCell"/>
</dbReference>
<evidence type="ECO:0000256" key="3">
    <source>
        <dbReference type="ARBA" id="ARBA00022574"/>
    </source>
</evidence>
<evidence type="ECO:0000259" key="10">
    <source>
        <dbReference type="PROSITE" id="PS50156"/>
    </source>
</evidence>
<proteinExistence type="predicted"/>
<dbReference type="SUPFAM" id="SSF82866">
    <property type="entry name" value="Multidrug efflux transporter AcrB transmembrane domain"/>
    <property type="match status" value="1"/>
</dbReference>
<keyword evidence="12" id="KW-1185">Reference proteome</keyword>
<feature type="compositionally biased region" description="Low complexity" evidence="8">
    <location>
        <begin position="1439"/>
        <end position="1451"/>
    </location>
</feature>